<dbReference type="PANTHER" id="PTHR42101">
    <property type="entry name" value="CHROMOSOME 16, WHOLE GENOME SHOTGUN SEQUENCE"/>
    <property type="match status" value="1"/>
</dbReference>
<feature type="transmembrane region" description="Helical" evidence="2">
    <location>
        <begin position="460"/>
        <end position="479"/>
    </location>
</feature>
<feature type="transmembrane region" description="Helical" evidence="2">
    <location>
        <begin position="213"/>
        <end position="235"/>
    </location>
</feature>
<evidence type="ECO:0000313" key="4">
    <source>
        <dbReference type="Proteomes" id="UP001275084"/>
    </source>
</evidence>
<dbReference type="Pfam" id="PF06772">
    <property type="entry name" value="LtrA"/>
    <property type="match status" value="1"/>
</dbReference>
<reference evidence="3" key="2">
    <citation type="submission" date="2023-06" db="EMBL/GenBank/DDBJ databases">
        <authorList>
            <consortium name="Lawrence Berkeley National Laboratory"/>
            <person name="Haridas S."/>
            <person name="Hensen N."/>
            <person name="Bonometti L."/>
            <person name="Westerberg I."/>
            <person name="Brannstrom I.O."/>
            <person name="Guillou S."/>
            <person name="Cros-Aarteil S."/>
            <person name="Calhoun S."/>
            <person name="Kuo A."/>
            <person name="Mondo S."/>
            <person name="Pangilinan J."/>
            <person name="Riley R."/>
            <person name="Labutti K."/>
            <person name="Andreopoulos B."/>
            <person name="Lipzen A."/>
            <person name="Chen C."/>
            <person name="Yanf M."/>
            <person name="Daum C."/>
            <person name="Ng V."/>
            <person name="Clum A."/>
            <person name="Steindorff A."/>
            <person name="Ohm R."/>
            <person name="Martin F."/>
            <person name="Silar P."/>
            <person name="Natvig D."/>
            <person name="Lalanne C."/>
            <person name="Gautier V."/>
            <person name="Ament-Velasquez S.L."/>
            <person name="Kruys A."/>
            <person name="Hutchinson M.I."/>
            <person name="Powell A.J."/>
            <person name="Barry K."/>
            <person name="Miller A.N."/>
            <person name="Grigoriev I.V."/>
            <person name="Debuchy R."/>
            <person name="Gladieux P."/>
            <person name="Thoren M.H."/>
            <person name="Johannesson H."/>
        </authorList>
    </citation>
    <scope>NUCLEOTIDE SEQUENCE</scope>
    <source>
        <strain evidence="3">CBS 955.72</strain>
    </source>
</reference>
<feature type="transmembrane region" description="Helical" evidence="2">
    <location>
        <begin position="278"/>
        <end position="297"/>
    </location>
</feature>
<feature type="transmembrane region" description="Helical" evidence="2">
    <location>
        <begin position="421"/>
        <end position="440"/>
    </location>
</feature>
<feature type="region of interest" description="Disordered" evidence="1">
    <location>
        <begin position="555"/>
        <end position="657"/>
    </location>
</feature>
<dbReference type="Proteomes" id="UP001275084">
    <property type="component" value="Unassembled WGS sequence"/>
</dbReference>
<feature type="transmembrane region" description="Helical" evidence="2">
    <location>
        <begin position="108"/>
        <end position="128"/>
    </location>
</feature>
<feature type="transmembrane region" description="Helical" evidence="2">
    <location>
        <begin position="51"/>
        <end position="70"/>
    </location>
</feature>
<feature type="compositionally biased region" description="Polar residues" evidence="1">
    <location>
        <begin position="647"/>
        <end position="657"/>
    </location>
</feature>
<accession>A0AAJ0HJG2</accession>
<dbReference type="PANTHER" id="PTHR42101:SF1">
    <property type="entry name" value="LOW TEMPERATURE REQUIREMENT A"/>
    <property type="match status" value="1"/>
</dbReference>
<reference evidence="3" key="1">
    <citation type="journal article" date="2023" name="Mol. Phylogenet. Evol.">
        <title>Genome-scale phylogeny and comparative genomics of the fungal order Sordariales.</title>
        <authorList>
            <person name="Hensen N."/>
            <person name="Bonometti L."/>
            <person name="Westerberg I."/>
            <person name="Brannstrom I.O."/>
            <person name="Guillou S."/>
            <person name="Cros-Aarteil S."/>
            <person name="Calhoun S."/>
            <person name="Haridas S."/>
            <person name="Kuo A."/>
            <person name="Mondo S."/>
            <person name="Pangilinan J."/>
            <person name="Riley R."/>
            <person name="LaButti K."/>
            <person name="Andreopoulos B."/>
            <person name="Lipzen A."/>
            <person name="Chen C."/>
            <person name="Yan M."/>
            <person name="Daum C."/>
            <person name="Ng V."/>
            <person name="Clum A."/>
            <person name="Steindorff A."/>
            <person name="Ohm R.A."/>
            <person name="Martin F."/>
            <person name="Silar P."/>
            <person name="Natvig D.O."/>
            <person name="Lalanne C."/>
            <person name="Gautier V."/>
            <person name="Ament-Velasquez S.L."/>
            <person name="Kruys A."/>
            <person name="Hutchinson M.I."/>
            <person name="Powell A.J."/>
            <person name="Barry K."/>
            <person name="Miller A.N."/>
            <person name="Grigoriev I.V."/>
            <person name="Debuchy R."/>
            <person name="Gladieux P."/>
            <person name="Hiltunen Thoren M."/>
            <person name="Johannesson H."/>
        </authorList>
    </citation>
    <scope>NUCLEOTIDE SEQUENCE</scope>
    <source>
        <strain evidence="3">CBS 955.72</strain>
    </source>
</reference>
<dbReference type="EMBL" id="JAUIQD010000004">
    <property type="protein sequence ID" value="KAK3353776.1"/>
    <property type="molecule type" value="Genomic_DNA"/>
</dbReference>
<comment type="caution">
    <text evidence="3">The sequence shown here is derived from an EMBL/GenBank/DDBJ whole genome shotgun (WGS) entry which is preliminary data.</text>
</comment>
<evidence type="ECO:0000256" key="1">
    <source>
        <dbReference type="SAM" id="MobiDB-lite"/>
    </source>
</evidence>
<sequence length="657" mass="73021">MAPSHQRKAIHKDRNKRRIHTIVPWIKNPLQGVDKKHLVFAPRHESSTLELFFDLFFVANLATFTTYHSIVDHSSLFAYIGFFAIIWVTWFHTVLYDVRFEVDSIFSRACKTVIMIAFVGFALVGSAFAPGTEKGDNTSFRILCYTLVLSRVLFIIQYAVVALFVAKARRHDLFLPLFLNVLTYIIAVAAYAAMISAFPDDKPATASNGIYSIWWIVMLLETIATIAISSSWRMLSFKKTHLVERMGLLTLIVIGEGAIGATKTISRMMGKSGLDPEGSALVLCIVLLLMGTWMIYFDNHPHGHFGTIKQQIWSALHFPIHLAIVGLVEGAQQVALARYMAEDMFKLEKLFVQYCFKDHFDGAELTEKLATSINYLGLGKKVQSLIFLDEIQREIYLVGNATGICGPDVTGSAAVDLPDELLTLFMETVAALYSALGLSIPIDEDVIDVMFESWKLVYRYFWAAFLMLMACFFVVMILIRTTKIDFFAYTALTSRGLAAVAAVSILAISASKDLMYRIIETPIILPVAVGLMYLIILIDRVGAWVANRRNKKSGDPLIRVGHGGHGGHSNGGHKHGHDKDDHSSSPSIDAPTQPHLHHSQSYNPFGAALMPTASTTSSAPGHKPYGPPAAPPTRYPARAPHTGYVPVQNTRYSRNRY</sequence>
<feature type="transmembrane region" description="Helical" evidence="2">
    <location>
        <begin position="486"/>
        <end position="511"/>
    </location>
</feature>
<proteinExistence type="predicted"/>
<evidence type="ECO:0000256" key="2">
    <source>
        <dbReference type="SAM" id="Phobius"/>
    </source>
</evidence>
<keyword evidence="2" id="KW-1133">Transmembrane helix</keyword>
<feature type="compositionally biased region" description="Gly residues" evidence="1">
    <location>
        <begin position="561"/>
        <end position="570"/>
    </location>
</feature>
<feature type="compositionally biased region" description="Pro residues" evidence="1">
    <location>
        <begin position="625"/>
        <end position="634"/>
    </location>
</feature>
<feature type="transmembrane region" description="Helical" evidence="2">
    <location>
        <begin position="523"/>
        <end position="543"/>
    </location>
</feature>
<feature type="transmembrane region" description="Helical" evidence="2">
    <location>
        <begin position="76"/>
        <end position="96"/>
    </location>
</feature>
<feature type="transmembrane region" description="Helical" evidence="2">
    <location>
        <begin position="173"/>
        <end position="193"/>
    </location>
</feature>
<dbReference type="AlphaFoldDB" id="A0AAJ0HJG2"/>
<organism evidence="3 4">
    <name type="scientific">Lasiosphaeria hispida</name>
    <dbReference type="NCBI Taxonomy" id="260671"/>
    <lineage>
        <taxon>Eukaryota</taxon>
        <taxon>Fungi</taxon>
        <taxon>Dikarya</taxon>
        <taxon>Ascomycota</taxon>
        <taxon>Pezizomycotina</taxon>
        <taxon>Sordariomycetes</taxon>
        <taxon>Sordariomycetidae</taxon>
        <taxon>Sordariales</taxon>
        <taxon>Lasiosphaeriaceae</taxon>
        <taxon>Lasiosphaeria</taxon>
    </lineage>
</organism>
<feature type="transmembrane region" description="Helical" evidence="2">
    <location>
        <begin position="140"/>
        <end position="166"/>
    </location>
</feature>
<keyword evidence="4" id="KW-1185">Reference proteome</keyword>
<gene>
    <name evidence="3" type="ORF">B0T25DRAFT_480260</name>
</gene>
<evidence type="ECO:0000313" key="3">
    <source>
        <dbReference type="EMBL" id="KAK3353776.1"/>
    </source>
</evidence>
<keyword evidence="2" id="KW-0472">Membrane</keyword>
<name>A0AAJ0HJG2_9PEZI</name>
<protein>
    <submittedName>
        <fullName evidence="3">Bacterial low temperature requirement A protein-domain-containing protein</fullName>
    </submittedName>
</protein>
<dbReference type="InterPro" id="IPR010640">
    <property type="entry name" value="Low_temperature_requirement_A"/>
</dbReference>
<keyword evidence="2" id="KW-0812">Transmembrane</keyword>